<feature type="chain" id="PRO_5033169709" description="Pyruvoyl-dependent arginine decarboxylase subunit beta" evidence="6">
    <location>
        <begin position="1"/>
        <end position="43"/>
    </location>
</feature>
<dbReference type="InterPro" id="IPR016104">
    <property type="entry name" value="Pyr-dep_his/arg-deCO2ase"/>
</dbReference>
<evidence type="ECO:0000313" key="7">
    <source>
        <dbReference type="EMBL" id="HIQ32241.1"/>
    </source>
</evidence>
<dbReference type="Pfam" id="PF01862">
    <property type="entry name" value="PvlArgDC"/>
    <property type="match status" value="1"/>
</dbReference>
<evidence type="ECO:0000313" key="8">
    <source>
        <dbReference type="Proteomes" id="UP000623215"/>
    </source>
</evidence>
<dbReference type="PIRSF" id="PIRSF005216">
    <property type="entry name" value="Pyruvoyl-dep_arg_deCO2ase"/>
    <property type="match status" value="1"/>
</dbReference>
<comment type="catalytic activity">
    <reaction evidence="5 6">
        <text>L-arginine + H(+) = agmatine + CO2</text>
        <dbReference type="Rhea" id="RHEA:17641"/>
        <dbReference type="ChEBI" id="CHEBI:15378"/>
        <dbReference type="ChEBI" id="CHEBI:16526"/>
        <dbReference type="ChEBI" id="CHEBI:32682"/>
        <dbReference type="ChEBI" id="CHEBI:58145"/>
        <dbReference type="EC" id="4.1.1.19"/>
    </reaction>
</comment>
<dbReference type="HAMAP" id="MF_01404">
    <property type="entry name" value="PvlArgDC"/>
    <property type="match status" value="1"/>
</dbReference>
<feature type="chain" id="PRO_5033169710" description="Pyruvoyl-dependent arginine decarboxylase subunit alpha" evidence="6">
    <location>
        <begin position="44"/>
        <end position="156"/>
    </location>
</feature>
<keyword evidence="2 6" id="KW-0210">Decarboxylase</keyword>
<proteinExistence type="inferred from homology"/>
<accession>A0A833A6G0</accession>
<evidence type="ECO:0000256" key="3">
    <source>
        <dbReference type="ARBA" id="ARBA00023239"/>
    </source>
</evidence>
<reference evidence="7" key="1">
    <citation type="journal article" date="2020" name="ISME J.">
        <title>Gammaproteobacteria mediating utilization of methyl-, sulfur- and petroleum organic compounds in deep ocean hydrothermal plumes.</title>
        <authorList>
            <person name="Zhou Z."/>
            <person name="Liu Y."/>
            <person name="Pan J."/>
            <person name="Cron B.R."/>
            <person name="Toner B.M."/>
            <person name="Anantharaman K."/>
            <person name="Breier J.A."/>
            <person name="Dick G.J."/>
            <person name="Li M."/>
        </authorList>
    </citation>
    <scope>NUCLEOTIDE SEQUENCE</scope>
    <source>
        <strain evidence="7">SZUA-1534</strain>
    </source>
</reference>
<dbReference type="SFLD" id="SFLDG01170">
    <property type="entry name" value="Pyruvoyl-dependent_arginine_de"/>
    <property type="match status" value="1"/>
</dbReference>
<gene>
    <name evidence="6" type="primary">pdaD</name>
    <name evidence="7" type="ORF">EYH55_02020</name>
</gene>
<dbReference type="AlphaFoldDB" id="A0A833A6G0"/>
<comment type="caution">
    <text evidence="7">The sequence shown here is derived from an EMBL/GenBank/DDBJ whole genome shotgun (WGS) entry which is preliminary data.</text>
</comment>
<dbReference type="SUPFAM" id="SSF56271">
    <property type="entry name" value="Pyruvoyl-dependent histidine and arginine decarboxylases"/>
    <property type="match status" value="1"/>
</dbReference>
<dbReference type="PANTHER" id="PTHR40438:SF1">
    <property type="entry name" value="PYRUVOYL-DEPENDENT ARGININE DECARBOXYLASE"/>
    <property type="match status" value="1"/>
</dbReference>
<keyword evidence="4 6" id="KW-0670">Pyruvate</keyword>
<protein>
    <recommendedName>
        <fullName evidence="6">Pyruvoyl-dependent arginine decarboxylase</fullName>
        <shortName evidence="6">PvlArgDC</shortName>
        <ecNumber evidence="6">4.1.1.19</ecNumber>
    </recommendedName>
    <component>
        <recommendedName>
            <fullName evidence="6">Pyruvoyl-dependent arginine decarboxylase subunit beta</fullName>
        </recommendedName>
    </component>
    <component>
        <recommendedName>
            <fullName evidence="6">Pyruvoyl-dependent arginine decarboxylase subunit alpha</fullName>
        </recommendedName>
    </component>
</protein>
<dbReference type="SFLD" id="SFLDS00055">
    <property type="entry name" value="Pyruvoyl-Dependent_Histidine/A"/>
    <property type="match status" value="1"/>
</dbReference>
<evidence type="ECO:0000256" key="6">
    <source>
        <dbReference type="HAMAP-Rule" id="MF_01404"/>
    </source>
</evidence>
<evidence type="ECO:0000256" key="1">
    <source>
        <dbReference type="ARBA" id="ARBA00007412"/>
    </source>
</evidence>
<comment type="cofactor">
    <cofactor evidence="6">
        <name>pyruvate</name>
        <dbReference type="ChEBI" id="CHEBI:15361"/>
    </cofactor>
    <text evidence="6">Binds 1 pyruvoyl group covalently per subunit.</text>
</comment>
<sequence length="156" mass="16588">MPPSLPNTLSLVAGSGEGSNPLNAFDSALLNAGVGNLNLVRISSIVPPKVDILPLPKIPMGSLVPTAYGYCTSDVKGETIAAAVSVALPRDEELCGLIMEYEGVCSKREAENIVVEMAKEGFEVRGWEIDRIISISAEHTVERVGCAFAGAILWYR</sequence>
<comment type="similarity">
    <text evidence="1 6">Belongs to the PdaD family.</text>
</comment>
<dbReference type="GO" id="GO:0006527">
    <property type="term" value="P:L-arginine catabolic process"/>
    <property type="evidence" value="ECO:0007669"/>
    <property type="project" value="InterPro"/>
</dbReference>
<evidence type="ECO:0000256" key="4">
    <source>
        <dbReference type="ARBA" id="ARBA00023317"/>
    </source>
</evidence>
<name>A0A833A6G0_9EURY</name>
<dbReference type="InterPro" id="IPR016105">
    <property type="entry name" value="Pyr-dep_his/arg-deCO2ase_sand"/>
</dbReference>
<feature type="modified residue" description="Pyruvic acid (Ser)" evidence="6">
    <location>
        <position position="44"/>
    </location>
</feature>
<feature type="site" description="Cleavage (non-hydrolytic)" evidence="6">
    <location>
        <begin position="43"/>
        <end position="44"/>
    </location>
</feature>
<dbReference type="Gene3D" id="3.30.60.30">
    <property type="match status" value="1"/>
</dbReference>
<evidence type="ECO:0000256" key="5">
    <source>
        <dbReference type="ARBA" id="ARBA00049309"/>
    </source>
</evidence>
<dbReference type="EMBL" id="DQVW01000033">
    <property type="protein sequence ID" value="HIQ32241.1"/>
    <property type="molecule type" value="Genomic_DNA"/>
</dbReference>
<keyword evidence="3 6" id="KW-0456">Lyase</keyword>
<dbReference type="SFLD" id="SFLDF00471">
    <property type="entry name" value="Pyruvoyl-dependent_arginine_de"/>
    <property type="match status" value="1"/>
</dbReference>
<dbReference type="EC" id="4.1.1.19" evidence="6"/>
<dbReference type="InterPro" id="IPR002724">
    <property type="entry name" value="Pyruvoyl-dep_arg_deCO2ase"/>
</dbReference>
<dbReference type="Proteomes" id="UP000623215">
    <property type="component" value="Unassembled WGS sequence"/>
</dbReference>
<dbReference type="NCBIfam" id="TIGR00286">
    <property type="entry name" value="pyruvoyl-dependent arginine decarboxylase"/>
    <property type="match status" value="1"/>
</dbReference>
<evidence type="ECO:0000256" key="2">
    <source>
        <dbReference type="ARBA" id="ARBA00022793"/>
    </source>
</evidence>
<dbReference type="GO" id="GO:0008792">
    <property type="term" value="F:arginine decarboxylase activity"/>
    <property type="evidence" value="ECO:0007669"/>
    <property type="project" value="UniProtKB-UniRule"/>
</dbReference>
<dbReference type="PANTHER" id="PTHR40438">
    <property type="entry name" value="PYRUVOYL-DEPENDENT ARGININE DECARBOXYLASE"/>
    <property type="match status" value="1"/>
</dbReference>
<dbReference type="Gene3D" id="3.50.20.10">
    <property type="entry name" value="Pyruvoyl-Dependent Histidine Decarboxylase, subunit B"/>
    <property type="match status" value="1"/>
</dbReference>
<organism evidence="7 8">
    <name type="scientific">Methanothermococcus okinawensis</name>
    <dbReference type="NCBI Taxonomy" id="155863"/>
    <lineage>
        <taxon>Archaea</taxon>
        <taxon>Methanobacteriati</taxon>
        <taxon>Methanobacteriota</taxon>
        <taxon>Methanomada group</taxon>
        <taxon>Methanococci</taxon>
        <taxon>Methanococcales</taxon>
        <taxon>Methanococcaceae</taxon>
        <taxon>Methanothermococcus</taxon>
    </lineage>
</organism>